<proteinExistence type="predicted"/>
<dbReference type="PROSITE" id="PS50011">
    <property type="entry name" value="PROTEIN_KINASE_DOM"/>
    <property type="match status" value="1"/>
</dbReference>
<organism evidence="2">
    <name type="scientific">Octactis speculum</name>
    <dbReference type="NCBI Taxonomy" id="3111310"/>
    <lineage>
        <taxon>Eukaryota</taxon>
        <taxon>Sar</taxon>
        <taxon>Stramenopiles</taxon>
        <taxon>Ochrophyta</taxon>
        <taxon>Dictyochophyceae</taxon>
        <taxon>Dictyochales</taxon>
        <taxon>Dictyochaceae</taxon>
        <taxon>Octactis</taxon>
    </lineage>
</organism>
<dbReference type="InterPro" id="IPR000719">
    <property type="entry name" value="Prot_kinase_dom"/>
</dbReference>
<dbReference type="Gene3D" id="1.10.510.10">
    <property type="entry name" value="Transferase(Phosphotransferase) domain 1"/>
    <property type="match status" value="1"/>
</dbReference>
<protein>
    <recommendedName>
        <fullName evidence="1">Protein kinase domain-containing protein</fullName>
    </recommendedName>
</protein>
<dbReference type="PROSITE" id="PS00108">
    <property type="entry name" value="PROTEIN_KINASE_ST"/>
    <property type="match status" value="1"/>
</dbReference>
<dbReference type="GO" id="GO:0005524">
    <property type="term" value="F:ATP binding"/>
    <property type="evidence" value="ECO:0007669"/>
    <property type="project" value="InterPro"/>
</dbReference>
<dbReference type="GO" id="GO:0004672">
    <property type="term" value="F:protein kinase activity"/>
    <property type="evidence" value="ECO:0007669"/>
    <property type="project" value="InterPro"/>
</dbReference>
<dbReference type="SUPFAM" id="SSF56112">
    <property type="entry name" value="Protein kinase-like (PK-like)"/>
    <property type="match status" value="1"/>
</dbReference>
<accession>A0A7S2DCV2</accession>
<dbReference type="InterPro" id="IPR008271">
    <property type="entry name" value="Ser/Thr_kinase_AS"/>
</dbReference>
<dbReference type="AlphaFoldDB" id="A0A7S2DCV2"/>
<evidence type="ECO:0000313" key="2">
    <source>
        <dbReference type="EMBL" id="CAD9450709.1"/>
    </source>
</evidence>
<reference evidence="2" key="1">
    <citation type="submission" date="2021-01" db="EMBL/GenBank/DDBJ databases">
        <authorList>
            <person name="Corre E."/>
            <person name="Pelletier E."/>
            <person name="Niang G."/>
            <person name="Scheremetjew M."/>
            <person name="Finn R."/>
            <person name="Kale V."/>
            <person name="Holt S."/>
            <person name="Cochrane G."/>
            <person name="Meng A."/>
            <person name="Brown T."/>
            <person name="Cohen L."/>
        </authorList>
    </citation>
    <scope>NUCLEOTIDE SEQUENCE</scope>
    <source>
        <strain evidence="2">CCMP1381</strain>
    </source>
</reference>
<evidence type="ECO:0000259" key="1">
    <source>
        <dbReference type="PROSITE" id="PS50011"/>
    </source>
</evidence>
<dbReference type="InterPro" id="IPR011009">
    <property type="entry name" value="Kinase-like_dom_sf"/>
</dbReference>
<feature type="domain" description="Protein kinase" evidence="1">
    <location>
        <begin position="1"/>
        <end position="233"/>
    </location>
</feature>
<dbReference type="Pfam" id="PF00069">
    <property type="entry name" value="Pkinase"/>
    <property type="match status" value="1"/>
</dbReference>
<sequence>MKHENISTLIEGIECPETVYIIQEFVGEGGGGDMLEYMEAIDYTQAYKNSRYWFQPRVALHIGKQIISAINYLQDNRCIHRDLKPENIVMTKLLPDHWKKTTVKLVDFGCARILKARQKGIIGPAGTPAYAAPEVYKNKLHSFPSDVWSVGVIFFYFWSGELPVNLCEPDNPKFKRQLNLLHEGEFTTSGPDAEAIWSDIPQNMRELIGMCNKISPAARVTAKDALTCFNAATQGI</sequence>
<gene>
    <name evidence="2" type="ORF">DSPE1174_LOCUS21180</name>
</gene>
<dbReference type="SMART" id="SM00220">
    <property type="entry name" value="S_TKc"/>
    <property type="match status" value="1"/>
</dbReference>
<dbReference type="PANTHER" id="PTHR24347">
    <property type="entry name" value="SERINE/THREONINE-PROTEIN KINASE"/>
    <property type="match status" value="1"/>
</dbReference>
<dbReference type="EMBL" id="HBGS01041143">
    <property type="protein sequence ID" value="CAD9450709.1"/>
    <property type="molecule type" value="Transcribed_RNA"/>
</dbReference>
<name>A0A7S2DCV2_9STRA</name>